<dbReference type="InterPro" id="IPR015943">
    <property type="entry name" value="WD40/YVTN_repeat-like_dom_sf"/>
</dbReference>
<reference evidence="4" key="1">
    <citation type="submission" date="2022-05" db="EMBL/GenBank/DDBJ databases">
        <title>The Musa troglodytarum L. genome provides insights into the mechanism of non-climacteric behaviour and enrichment of carotenoids.</title>
        <authorList>
            <person name="Wang J."/>
        </authorList>
    </citation>
    <scope>NUCLEOTIDE SEQUENCE</scope>
    <source>
        <tissue evidence="4">Leaf</tissue>
    </source>
</reference>
<evidence type="ECO:0000259" key="2">
    <source>
        <dbReference type="Pfam" id="PF10313"/>
    </source>
</evidence>
<evidence type="ECO:0000313" key="5">
    <source>
        <dbReference type="Proteomes" id="UP001055439"/>
    </source>
</evidence>
<dbReference type="InterPro" id="IPR058888">
    <property type="entry name" value="LLG1-like"/>
</dbReference>
<gene>
    <name evidence="4" type="ORF">MUK42_15982</name>
</gene>
<dbReference type="InterPro" id="IPR036322">
    <property type="entry name" value="WD40_repeat_dom_sf"/>
</dbReference>
<sequence>MELSPNISLPAVLLMVLAGLAAGSTFVSGDVFESRGSAGRSLLQEKSSCPISFENMNYTIITSKCKGPQYPAKLCCEAFKEFACPYADQLNDETNDCASTMFSYINLYGKYPPGLFASECREGKEGLACPASPPESENDTASANVIIIQSFTSLILISGIVLTFLDNMDEMAEDYEMGDVEDDMYEEFQGRGLGDSDSDDEEYGSLNGRATDISAAQARKGKDIQGIPWDTLNITRERYRKTRLEQYKNYENDCKQTDKGGMYYEFQRNTRSVKSTILHFQLRNLVCATSKHDVYLMSHYSVLHWSALNGEKYEVMNVSGHIAPCEKHPGSLLEGFSQTQVSTLTVKDNLLVAGGFQGELICKFLDREGISFCCRTTYDDNAITNALEIYDSASGAVHFMSSNNDSGVRDFDMEKFQLCKHFRFQWPVNHTSLSPDAKLVVVVGDDPEGLLVDAHTGKTVHALQGHLDFSFASAWNPDGQTFATGNQDKTCRVWDIRNLSKSVSVLRGNLGAIRSIRFTSDGRFMAMAEPADFVHIFDVRSGYNKRQELDFFGEISGMSFSPDTEALFVGVWDRTYGSLLQYSRLRNYSYFDSLL</sequence>
<dbReference type="Gene3D" id="2.130.10.10">
    <property type="entry name" value="YVTN repeat-like/Quinoprotein amine dehydrogenase"/>
    <property type="match status" value="1"/>
</dbReference>
<keyword evidence="5" id="KW-1185">Reference proteome</keyword>
<dbReference type="EMBL" id="CP097510">
    <property type="protein sequence ID" value="URE36971.1"/>
    <property type="molecule type" value="Genomic_DNA"/>
</dbReference>
<dbReference type="Proteomes" id="UP001055439">
    <property type="component" value="Chromosome 8"/>
</dbReference>
<dbReference type="Pfam" id="PF00400">
    <property type="entry name" value="WD40"/>
    <property type="match status" value="1"/>
</dbReference>
<dbReference type="InterPro" id="IPR001680">
    <property type="entry name" value="WD40_rpt"/>
</dbReference>
<organism evidence="4 5">
    <name type="scientific">Musa troglodytarum</name>
    <name type="common">fe'i banana</name>
    <dbReference type="NCBI Taxonomy" id="320322"/>
    <lineage>
        <taxon>Eukaryota</taxon>
        <taxon>Viridiplantae</taxon>
        <taxon>Streptophyta</taxon>
        <taxon>Embryophyta</taxon>
        <taxon>Tracheophyta</taxon>
        <taxon>Spermatophyta</taxon>
        <taxon>Magnoliopsida</taxon>
        <taxon>Liliopsida</taxon>
        <taxon>Zingiberales</taxon>
        <taxon>Musaceae</taxon>
        <taxon>Musa</taxon>
    </lineage>
</organism>
<dbReference type="AlphaFoldDB" id="A0A9E7HLX3"/>
<dbReference type="InterPro" id="IPR019417">
    <property type="entry name" value="DUF2415"/>
</dbReference>
<evidence type="ECO:0000313" key="4">
    <source>
        <dbReference type="EMBL" id="URE36971.1"/>
    </source>
</evidence>
<accession>A0A9E7HLX3</accession>
<dbReference type="SUPFAM" id="SSF50978">
    <property type="entry name" value="WD40 repeat-like"/>
    <property type="match status" value="1"/>
</dbReference>
<evidence type="ECO:0000259" key="3">
    <source>
        <dbReference type="Pfam" id="PF26578"/>
    </source>
</evidence>
<name>A0A9E7HLX3_9LILI</name>
<dbReference type="FunFam" id="2.130.10.10:FF:000637">
    <property type="entry name" value="WD-40 repeat family protein"/>
    <property type="match status" value="1"/>
</dbReference>
<dbReference type="PANTHER" id="PTHR43991:SF38">
    <property type="entry name" value="OS02G0721600 PROTEIN"/>
    <property type="match status" value="1"/>
</dbReference>
<keyword evidence="1" id="KW-0732">Signal</keyword>
<feature type="signal peptide" evidence="1">
    <location>
        <begin position="1"/>
        <end position="23"/>
    </location>
</feature>
<dbReference type="PANTHER" id="PTHR43991">
    <property type="entry name" value="WD REPEAT PROTEIN (AFU_ORTHOLOGUE AFUA_8G05640)-RELATED"/>
    <property type="match status" value="1"/>
</dbReference>
<dbReference type="Pfam" id="PF10313">
    <property type="entry name" value="DUF2415"/>
    <property type="match status" value="1"/>
</dbReference>
<dbReference type="SMART" id="SM00320">
    <property type="entry name" value="WD40"/>
    <property type="match status" value="4"/>
</dbReference>
<evidence type="ECO:0000256" key="1">
    <source>
        <dbReference type="SAM" id="SignalP"/>
    </source>
</evidence>
<dbReference type="Pfam" id="PF26578">
    <property type="entry name" value="LLG1"/>
    <property type="match status" value="1"/>
</dbReference>
<proteinExistence type="predicted"/>
<feature type="domain" description="DUF2415" evidence="2">
    <location>
        <begin position="511"/>
        <end position="547"/>
    </location>
</feature>
<feature type="chain" id="PRO_5038825862" evidence="1">
    <location>
        <begin position="24"/>
        <end position="595"/>
    </location>
</feature>
<dbReference type="OrthoDB" id="20669at2759"/>
<protein>
    <submittedName>
        <fullName evidence="4">WD repeat-containing protein C2A9.03</fullName>
    </submittedName>
</protein>
<feature type="domain" description="GPI-anchored protein LLG1-like" evidence="3">
    <location>
        <begin position="52"/>
        <end position="127"/>
    </location>
</feature>